<dbReference type="Proteomes" id="UP000613974">
    <property type="component" value="Unassembled WGS sequence"/>
</dbReference>
<proteinExistence type="predicted"/>
<dbReference type="Gene3D" id="1.10.10.10">
    <property type="entry name" value="Winged helix-like DNA-binding domain superfamily/Winged helix DNA-binding domain"/>
    <property type="match status" value="1"/>
</dbReference>
<name>A0ABQ3SG97_9ACTN</name>
<dbReference type="PROSITE" id="PS50995">
    <property type="entry name" value="HTH_MARR_2"/>
    <property type="match status" value="1"/>
</dbReference>
<keyword evidence="3" id="KW-1185">Reference proteome</keyword>
<organism evidence="2 3">
    <name type="scientific">Streptomyces nojiriensis</name>
    <dbReference type="NCBI Taxonomy" id="66374"/>
    <lineage>
        <taxon>Bacteria</taxon>
        <taxon>Bacillati</taxon>
        <taxon>Actinomycetota</taxon>
        <taxon>Actinomycetes</taxon>
        <taxon>Kitasatosporales</taxon>
        <taxon>Streptomycetaceae</taxon>
        <taxon>Streptomyces</taxon>
    </lineage>
</organism>
<dbReference type="PANTHER" id="PTHR33164:SF43">
    <property type="entry name" value="HTH-TYPE TRANSCRIPTIONAL REPRESSOR YETL"/>
    <property type="match status" value="1"/>
</dbReference>
<feature type="domain" description="HTH marR-type" evidence="1">
    <location>
        <begin position="12"/>
        <end position="144"/>
    </location>
</feature>
<protein>
    <recommendedName>
        <fullName evidence="1">HTH marR-type domain-containing protein</fullName>
    </recommendedName>
</protein>
<dbReference type="InterPro" id="IPR000835">
    <property type="entry name" value="HTH_MarR-typ"/>
</dbReference>
<dbReference type="InterPro" id="IPR039422">
    <property type="entry name" value="MarR/SlyA-like"/>
</dbReference>
<gene>
    <name evidence="2" type="ORF">Snoj_08950</name>
</gene>
<dbReference type="PANTHER" id="PTHR33164">
    <property type="entry name" value="TRANSCRIPTIONAL REGULATOR, MARR FAMILY"/>
    <property type="match status" value="1"/>
</dbReference>
<sequence length="167" mass="17593">MYDRGSGSSSPSEQTVHLLAAAGRAADALATERLRAGGLSPLHHSVLGRLAEWGPHARRDLAAQSDVPSADVARAVRDLLAQGLVQVMVVNIGGRHEVVTLTPAGAAALTTVQDDMKSVQEALLASLTKGERTQLHYLLRRVCATAARVGAARSVPSWNPPTAIRPR</sequence>
<dbReference type="InterPro" id="IPR036388">
    <property type="entry name" value="WH-like_DNA-bd_sf"/>
</dbReference>
<dbReference type="EMBL" id="BNEC01000003">
    <property type="protein sequence ID" value="GHI66977.1"/>
    <property type="molecule type" value="Genomic_DNA"/>
</dbReference>
<reference evidence="3" key="1">
    <citation type="submission" date="2023-07" db="EMBL/GenBank/DDBJ databases">
        <title>Whole genome shotgun sequence of Streptomyces nojiriensis NBRC 13794.</title>
        <authorList>
            <person name="Komaki H."/>
            <person name="Tamura T."/>
        </authorList>
    </citation>
    <scope>NUCLEOTIDE SEQUENCE [LARGE SCALE GENOMIC DNA]</scope>
    <source>
        <strain evidence="3">NBRC 13794</strain>
    </source>
</reference>
<accession>A0ABQ3SG97</accession>
<evidence type="ECO:0000259" key="1">
    <source>
        <dbReference type="PROSITE" id="PS50995"/>
    </source>
</evidence>
<dbReference type="InterPro" id="IPR036390">
    <property type="entry name" value="WH_DNA-bd_sf"/>
</dbReference>
<dbReference type="SMART" id="SM00347">
    <property type="entry name" value="HTH_MARR"/>
    <property type="match status" value="1"/>
</dbReference>
<evidence type="ECO:0000313" key="2">
    <source>
        <dbReference type="EMBL" id="GHI66977.1"/>
    </source>
</evidence>
<comment type="caution">
    <text evidence="2">The sequence shown here is derived from an EMBL/GenBank/DDBJ whole genome shotgun (WGS) entry which is preliminary data.</text>
</comment>
<evidence type="ECO:0000313" key="3">
    <source>
        <dbReference type="Proteomes" id="UP000613974"/>
    </source>
</evidence>
<dbReference type="SUPFAM" id="SSF46785">
    <property type="entry name" value="Winged helix' DNA-binding domain"/>
    <property type="match status" value="1"/>
</dbReference>